<dbReference type="RefSeq" id="WP_179715506.1">
    <property type="nucleotide sequence ID" value="NZ_JACBZT010000001.1"/>
</dbReference>
<dbReference type="Proteomes" id="UP000541969">
    <property type="component" value="Unassembled WGS sequence"/>
</dbReference>
<protein>
    <submittedName>
        <fullName evidence="2">Uncharacterized protein</fullName>
    </submittedName>
</protein>
<organism evidence="2 3">
    <name type="scientific">Petropleomorpha daqingensis</name>
    <dbReference type="NCBI Taxonomy" id="2026353"/>
    <lineage>
        <taxon>Bacteria</taxon>
        <taxon>Bacillati</taxon>
        <taxon>Actinomycetota</taxon>
        <taxon>Actinomycetes</taxon>
        <taxon>Geodermatophilales</taxon>
        <taxon>Geodermatophilaceae</taxon>
        <taxon>Petropleomorpha</taxon>
    </lineage>
</organism>
<evidence type="ECO:0000256" key="1">
    <source>
        <dbReference type="SAM" id="MobiDB-lite"/>
    </source>
</evidence>
<feature type="compositionally biased region" description="Basic and acidic residues" evidence="1">
    <location>
        <begin position="671"/>
        <end position="685"/>
    </location>
</feature>
<reference evidence="2 3" key="1">
    <citation type="submission" date="2020-07" db="EMBL/GenBank/DDBJ databases">
        <title>Sequencing the genomes of 1000 actinobacteria strains.</title>
        <authorList>
            <person name="Klenk H.-P."/>
        </authorList>
    </citation>
    <scope>NUCLEOTIDE SEQUENCE [LARGE SCALE GENOMIC DNA]</scope>
    <source>
        <strain evidence="2 3">DSM 104001</strain>
    </source>
</reference>
<name>A0A853CE39_9ACTN</name>
<evidence type="ECO:0000313" key="3">
    <source>
        <dbReference type="Proteomes" id="UP000541969"/>
    </source>
</evidence>
<evidence type="ECO:0000313" key="2">
    <source>
        <dbReference type="EMBL" id="NYJ04842.1"/>
    </source>
</evidence>
<accession>A0A853CE39</accession>
<keyword evidence="3" id="KW-1185">Reference proteome</keyword>
<dbReference type="EMBL" id="JACBZT010000001">
    <property type="protein sequence ID" value="NYJ04842.1"/>
    <property type="molecule type" value="Genomic_DNA"/>
</dbReference>
<feature type="region of interest" description="Disordered" evidence="1">
    <location>
        <begin position="648"/>
        <end position="685"/>
    </location>
</feature>
<dbReference type="AlphaFoldDB" id="A0A853CE39"/>
<sequence length="685" mass="70012">MNLPAPVPLDPPPGDPSALADLVSVVTGAAFGMGVLDAHLAGPATSAPGWLGADATAAAEQVVTVSDLVRRLHETLTAAEQRLRLHAQVLDDARTRIAALRRDQAEDFAVAWTRVGQSDPALAQPVIRELEEAETDRRRAHAAAVADVLDDATATAQVLDGATTGLGGTGAPGQEAAVLANVAVLLPGWGDGELIARAWAAARALDGPVTADDIDAIAREGLPFAGAATYAGALLADLDEDGVRWLLVHLGQATEPSGIVAQWLATAFGAASSLGAANGPLRDVLDARYIDPASTDGTADEVVFGLTALLAAVPATAGGVRNETAAAWGVQMLGRERQQGVTATDRLRRWGRDPVTVVVDRLAAAGDRDAAAVLLGGREAWDALLARSWDDDGAAFATLVRDAAAAGPAGEAAVRSGLQALGTGLSPTDVDVAWTVDRTTAAELSPALGDAVAAHPGVVTDALAAAGAGQQLSPTEDAALRGLGYLTLDVATAAIVQSAIDQVTGAEPLDLAGTDPTTPARAVAIRSAFVATREYAQRLDHAIDGYLAMSDAVDRQFSYDVSLRFPVFAFSKIAGLFPGTSGPASLVEALVQGGASLVNADGSWALAPDNGLVFDREDAAAAVAPLAPGADPATEELLARQARAAFDRTAQLLGHPEPPAPPDESVPDDPVDLKRTQLDHVPGHD</sequence>
<comment type="caution">
    <text evidence="2">The sequence shown here is derived from an EMBL/GenBank/DDBJ whole genome shotgun (WGS) entry which is preliminary data.</text>
</comment>
<gene>
    <name evidence="2" type="ORF">GGQ55_001120</name>
</gene>
<proteinExistence type="predicted"/>